<reference evidence="1" key="1">
    <citation type="submission" date="2018-05" db="EMBL/GenBank/DDBJ databases">
        <authorList>
            <person name="Lanie J.A."/>
            <person name="Ng W.-L."/>
            <person name="Kazmierczak K.M."/>
            <person name="Andrzejewski T.M."/>
            <person name="Davidsen T.M."/>
            <person name="Wayne K.J."/>
            <person name="Tettelin H."/>
            <person name="Glass J.I."/>
            <person name="Rusch D."/>
            <person name="Podicherti R."/>
            <person name="Tsui H.-C.T."/>
            <person name="Winkler M.E."/>
        </authorList>
    </citation>
    <scope>NUCLEOTIDE SEQUENCE</scope>
</reference>
<feature type="non-terminal residue" evidence="1">
    <location>
        <position position="1"/>
    </location>
</feature>
<dbReference type="EMBL" id="UINC01000907">
    <property type="protein sequence ID" value="SUZ63095.1"/>
    <property type="molecule type" value="Genomic_DNA"/>
</dbReference>
<sequence length="87" mass="9217">RHQEEVSPFCVSGFRGLQRALPGCGRTCEARPGRSLHAAHLLGDDGCPESGHLLHARVAADHAGAVSRVAQTSGFGAFASRRLQMLL</sequence>
<feature type="non-terminal residue" evidence="1">
    <location>
        <position position="87"/>
    </location>
</feature>
<organism evidence="1">
    <name type="scientific">marine metagenome</name>
    <dbReference type="NCBI Taxonomy" id="408172"/>
    <lineage>
        <taxon>unclassified sequences</taxon>
        <taxon>metagenomes</taxon>
        <taxon>ecological metagenomes</taxon>
    </lineage>
</organism>
<proteinExistence type="predicted"/>
<evidence type="ECO:0000313" key="1">
    <source>
        <dbReference type="EMBL" id="SUZ63095.1"/>
    </source>
</evidence>
<accession>A0A381P823</accession>
<protein>
    <submittedName>
        <fullName evidence="1">Uncharacterized protein</fullName>
    </submittedName>
</protein>
<gene>
    <name evidence="1" type="ORF">METZ01_LOCUS15949</name>
</gene>
<name>A0A381P823_9ZZZZ</name>
<dbReference type="AlphaFoldDB" id="A0A381P823"/>